<evidence type="ECO:0000256" key="5">
    <source>
        <dbReference type="ARBA" id="ARBA00022679"/>
    </source>
</evidence>
<dbReference type="Pfam" id="PF01288">
    <property type="entry name" value="HPPK"/>
    <property type="match status" value="1"/>
</dbReference>
<dbReference type="CDD" id="cd00483">
    <property type="entry name" value="HPPK"/>
    <property type="match status" value="1"/>
</dbReference>
<evidence type="ECO:0000259" key="13">
    <source>
        <dbReference type="Pfam" id="PF01288"/>
    </source>
</evidence>
<dbReference type="PANTHER" id="PTHR43071:SF1">
    <property type="entry name" value="2-AMINO-4-HYDROXY-6-HYDROXYMETHYLDIHYDROPTERIDINE PYROPHOSPHOKINASE"/>
    <property type="match status" value="1"/>
</dbReference>
<reference evidence="14 15" key="1">
    <citation type="submission" date="2024-10" db="EMBL/GenBank/DDBJ databases">
        <authorList>
            <person name="Yang X.-N."/>
        </authorList>
    </citation>
    <scope>NUCLEOTIDE SEQUENCE [LARGE SCALE GENOMIC DNA]</scope>
    <source>
        <strain evidence="14 15">CAU 1059</strain>
    </source>
</reference>
<comment type="pathway">
    <text evidence="1">Cofactor biosynthesis; tetrahydrofolate biosynthesis; 2-amino-4-hydroxy-6-hydroxymethyl-7,8-dihydropteridine diphosphate from 7,8-dihydroneopterin triphosphate: step 4/4.</text>
</comment>
<comment type="function">
    <text evidence="10">Catalyzes the transfer of pyrophosphate from adenosine triphosphate (ATP) to 6-hydroxymethyl-7,8-dihydropterin, an enzymatic step in folate biosynthesis pathway.</text>
</comment>
<keyword evidence="6" id="KW-0547">Nucleotide-binding</keyword>
<protein>
    <recommendedName>
        <fullName evidence="4">2-amino-4-hydroxy-6-hydroxymethyldihydropteridine pyrophosphokinase</fullName>
        <ecNumber evidence="3">2.7.6.3</ecNumber>
    </recommendedName>
    <alternativeName>
        <fullName evidence="11">6-hydroxymethyl-7,8-dihydropterin pyrophosphokinase</fullName>
    </alternativeName>
    <alternativeName>
        <fullName evidence="12">7,8-dihydro-6-hydroxymethylpterin-pyrophosphokinase</fullName>
    </alternativeName>
</protein>
<keyword evidence="8" id="KW-0067">ATP-binding</keyword>
<evidence type="ECO:0000256" key="4">
    <source>
        <dbReference type="ARBA" id="ARBA00016218"/>
    </source>
</evidence>
<dbReference type="RefSeq" id="WP_377171120.1">
    <property type="nucleotide sequence ID" value="NZ_JBHTJC010000002.1"/>
</dbReference>
<dbReference type="PANTHER" id="PTHR43071">
    <property type="entry name" value="2-AMINO-4-HYDROXY-6-HYDROXYMETHYLDIHYDROPTERIDINE PYROPHOSPHOKINASE"/>
    <property type="match status" value="1"/>
</dbReference>
<evidence type="ECO:0000256" key="11">
    <source>
        <dbReference type="ARBA" id="ARBA00029766"/>
    </source>
</evidence>
<evidence type="ECO:0000256" key="3">
    <source>
        <dbReference type="ARBA" id="ARBA00013253"/>
    </source>
</evidence>
<proteinExistence type="inferred from homology"/>
<evidence type="ECO:0000256" key="10">
    <source>
        <dbReference type="ARBA" id="ARBA00029409"/>
    </source>
</evidence>
<evidence type="ECO:0000256" key="12">
    <source>
        <dbReference type="ARBA" id="ARBA00033413"/>
    </source>
</evidence>
<keyword evidence="15" id="KW-1185">Reference proteome</keyword>
<accession>A0ABW7I6K2</accession>
<evidence type="ECO:0000256" key="6">
    <source>
        <dbReference type="ARBA" id="ARBA00022741"/>
    </source>
</evidence>
<dbReference type="EMBL" id="JBIHMM010000002">
    <property type="protein sequence ID" value="MFH0253809.1"/>
    <property type="molecule type" value="Genomic_DNA"/>
</dbReference>
<comment type="similarity">
    <text evidence="2">Belongs to the HPPK family.</text>
</comment>
<keyword evidence="7" id="KW-0418">Kinase</keyword>
<evidence type="ECO:0000256" key="8">
    <source>
        <dbReference type="ARBA" id="ARBA00022840"/>
    </source>
</evidence>
<evidence type="ECO:0000256" key="7">
    <source>
        <dbReference type="ARBA" id="ARBA00022777"/>
    </source>
</evidence>
<evidence type="ECO:0000313" key="15">
    <source>
        <dbReference type="Proteomes" id="UP001607157"/>
    </source>
</evidence>
<evidence type="ECO:0000256" key="1">
    <source>
        <dbReference type="ARBA" id="ARBA00005051"/>
    </source>
</evidence>
<sequence length="194" mass="20853">MIHTDVTEPQDFLVALGGNMPSEAGAPGDTLQAALAALAEAGADIRAVSAFYATPCFPAGAGPDYVNAAARIGAAMTPEAFLALLHRIEARFGRERVRRWGQRTLDLDLVACGDAVLPDADTFAAWRDLDPAAQMERAPETLVLPHPRLQDRAFVLVPLNDVAPEWRHPVLGRTVSEMLDALPAKSRAEVLRLP</sequence>
<dbReference type="Proteomes" id="UP001607157">
    <property type="component" value="Unassembled WGS sequence"/>
</dbReference>
<name>A0ABW7I6K2_9RHOB</name>
<evidence type="ECO:0000256" key="2">
    <source>
        <dbReference type="ARBA" id="ARBA00005810"/>
    </source>
</evidence>
<comment type="caution">
    <text evidence="14">The sequence shown here is derived from an EMBL/GenBank/DDBJ whole genome shotgun (WGS) entry which is preliminary data.</text>
</comment>
<evidence type="ECO:0000256" key="9">
    <source>
        <dbReference type="ARBA" id="ARBA00022909"/>
    </source>
</evidence>
<dbReference type="NCBIfam" id="TIGR01498">
    <property type="entry name" value="folK"/>
    <property type="match status" value="1"/>
</dbReference>
<evidence type="ECO:0000313" key="14">
    <source>
        <dbReference type="EMBL" id="MFH0253809.1"/>
    </source>
</evidence>
<keyword evidence="9" id="KW-0289">Folate biosynthesis</keyword>
<dbReference type="InterPro" id="IPR000550">
    <property type="entry name" value="Hppk"/>
</dbReference>
<dbReference type="GO" id="GO:0003848">
    <property type="term" value="F:2-amino-4-hydroxy-6-hydroxymethyldihydropteridine diphosphokinase activity"/>
    <property type="evidence" value="ECO:0007669"/>
    <property type="project" value="UniProtKB-EC"/>
</dbReference>
<gene>
    <name evidence="14" type="primary">folK</name>
    <name evidence="14" type="ORF">ACGRVM_07885</name>
</gene>
<dbReference type="EC" id="2.7.6.3" evidence="3"/>
<dbReference type="SUPFAM" id="SSF55083">
    <property type="entry name" value="6-hydroxymethyl-7,8-dihydropterin pyrophosphokinase, HPPK"/>
    <property type="match status" value="1"/>
</dbReference>
<dbReference type="Gene3D" id="3.30.70.560">
    <property type="entry name" value="7,8-Dihydro-6-hydroxymethylpterin-pyrophosphokinase HPPK"/>
    <property type="match status" value="1"/>
</dbReference>
<feature type="domain" description="7,8-dihydro-6-hydroxymethylpterin-pyrophosphokinase" evidence="13">
    <location>
        <begin position="14"/>
        <end position="164"/>
    </location>
</feature>
<keyword evidence="5 14" id="KW-0808">Transferase</keyword>
<dbReference type="InterPro" id="IPR035907">
    <property type="entry name" value="Hppk_sf"/>
</dbReference>
<organism evidence="14 15">
    <name type="scientific">Roseovarius aquimarinus</name>
    <dbReference type="NCBI Taxonomy" id="1229156"/>
    <lineage>
        <taxon>Bacteria</taxon>
        <taxon>Pseudomonadati</taxon>
        <taxon>Pseudomonadota</taxon>
        <taxon>Alphaproteobacteria</taxon>
        <taxon>Rhodobacterales</taxon>
        <taxon>Roseobacteraceae</taxon>
        <taxon>Roseovarius</taxon>
    </lineage>
</organism>